<feature type="region of interest" description="Disordered" evidence="1">
    <location>
        <begin position="1"/>
        <end position="229"/>
    </location>
</feature>
<sequence>MGKSSGSLKKKHSNNSSKVKASSKSKSRKHKSKKVRRHEVSLSSSDYDDSKIMDTSVSSSSEDRSRRKRDRSRTRKDVKGCKKKVRRLSCSSDSSDEGSLHGRKRKKVKRKNKYDETKLKVKSRKKKKVRREASVSSVSSGSRSCSTCPGGIDSDGKSEYESLRGRTNRKEEDRKTDRKEKGKRRWRGRSGSAKSSRYRPRSCSPCCSPRGESSYEDTEEKYVSENKSRWLRSVITVAKEVDESIELCGNETKEEVVDDLDYPCRSNDSNDGGTKRELDHYTHPAPEKESRPEDETSNMNADVNFKEPKHRDTSKDYSNGTSESMKKEASDTSGANLDGVDMESILRQRALENLRKFRGEVQSSAKASEQKNKIVSQVKQPITDNKELVQDESNINNVDITKKFNKQTPVEEISLPVGRTDLAAYERNNGRILNMDKDISGSAKIQTPEKVIDADNNRSKVVTESTNIKASNLELNPSESCHDSLHSRSSLKGVTVSRLTREKLVLADSIINKSTSEAAHVTNHGSNDNVKDIREISSAGPKPLIHGPKFKDNNNLDKVQDEASDHSQFKTKQTSDSREPSDAKLLVSDADEERNAAKTTQSSIQNTNRSGIDVEKSCNAATTEAGFKSSSIENNSGKVHDESKQGSQFEQKTMNVMRGGEMVQVNYKVYIPKKTPALARRQLKR</sequence>
<keyword evidence="2" id="KW-1185">Reference proteome</keyword>
<dbReference type="GeneID" id="101513484"/>
<dbReference type="AlphaFoldDB" id="A0A1S2Z8V0"/>
<reference evidence="3" key="1">
    <citation type="submission" date="2025-08" db="UniProtKB">
        <authorList>
            <consortium name="RefSeq"/>
        </authorList>
    </citation>
    <scope>IDENTIFICATION</scope>
    <source>
        <tissue evidence="3">Etiolated seedlings</tissue>
    </source>
</reference>
<dbReference type="RefSeq" id="XP_004517131.1">
    <property type="nucleotide sequence ID" value="XM_004517074.3"/>
</dbReference>
<evidence type="ECO:0000313" key="2">
    <source>
        <dbReference type="Proteomes" id="UP000087171"/>
    </source>
</evidence>
<dbReference type="PaxDb" id="3827-XP_004517131.1"/>
<feature type="compositionally biased region" description="Basic and acidic residues" evidence="1">
    <location>
        <begin position="549"/>
        <end position="582"/>
    </location>
</feature>
<feature type="compositionally biased region" description="Basic residues" evidence="1">
    <location>
        <begin position="101"/>
        <end position="112"/>
    </location>
</feature>
<dbReference type="KEGG" id="cam:101513484"/>
<feature type="region of interest" description="Disordered" evidence="1">
    <location>
        <begin position="538"/>
        <end position="649"/>
    </location>
</feature>
<accession>A0A1S2Z8V0</accession>
<feature type="compositionally biased region" description="Basic residues" evidence="1">
    <location>
        <begin position="21"/>
        <end position="37"/>
    </location>
</feature>
<feature type="compositionally biased region" description="Basic and acidic residues" evidence="1">
    <location>
        <begin position="273"/>
        <end position="294"/>
    </location>
</feature>
<feature type="compositionally biased region" description="Polar residues" evidence="1">
    <location>
        <begin position="628"/>
        <end position="637"/>
    </location>
</feature>
<feature type="compositionally biased region" description="Basic and acidic residues" evidence="1">
    <location>
        <begin position="304"/>
        <end position="315"/>
    </location>
</feature>
<organism evidence="2 3">
    <name type="scientific">Cicer arietinum</name>
    <name type="common">Chickpea</name>
    <name type="synonym">Garbanzo</name>
    <dbReference type="NCBI Taxonomy" id="3827"/>
    <lineage>
        <taxon>Eukaryota</taxon>
        <taxon>Viridiplantae</taxon>
        <taxon>Streptophyta</taxon>
        <taxon>Embryophyta</taxon>
        <taxon>Tracheophyta</taxon>
        <taxon>Spermatophyta</taxon>
        <taxon>Magnoliopsida</taxon>
        <taxon>eudicotyledons</taxon>
        <taxon>Gunneridae</taxon>
        <taxon>Pentapetalae</taxon>
        <taxon>rosids</taxon>
        <taxon>fabids</taxon>
        <taxon>Fabales</taxon>
        <taxon>Fabaceae</taxon>
        <taxon>Papilionoideae</taxon>
        <taxon>50 kb inversion clade</taxon>
        <taxon>NPAAA clade</taxon>
        <taxon>Hologalegina</taxon>
        <taxon>IRL clade</taxon>
        <taxon>Cicereae</taxon>
        <taxon>Cicer</taxon>
    </lineage>
</organism>
<dbReference type="eggNOG" id="ENOG502QVUH">
    <property type="taxonomic scope" value="Eukaryota"/>
</dbReference>
<dbReference type="OrthoDB" id="786617at2759"/>
<dbReference type="PANTHER" id="PTHR36808:SF1">
    <property type="entry name" value="TRANSCRIPTIONAL REGULATOR ATRX-LIKE PROTEIN"/>
    <property type="match status" value="1"/>
</dbReference>
<feature type="compositionally biased region" description="Basic and acidic residues" evidence="1">
    <location>
        <begin position="154"/>
        <end position="180"/>
    </location>
</feature>
<feature type="region of interest" description="Disordered" evidence="1">
    <location>
        <begin position="241"/>
        <end position="341"/>
    </location>
</feature>
<dbReference type="PANTHER" id="PTHR36808">
    <property type="entry name" value="TRANSCRIPTIONAL REGULATOR ATRX-LIKE PROTEIN"/>
    <property type="match status" value="1"/>
</dbReference>
<feature type="compositionally biased region" description="Low complexity" evidence="1">
    <location>
        <begin position="189"/>
        <end position="212"/>
    </location>
</feature>
<evidence type="ECO:0000313" key="3">
    <source>
        <dbReference type="RefSeq" id="XP_004517131.1"/>
    </source>
</evidence>
<feature type="compositionally biased region" description="Polar residues" evidence="1">
    <location>
        <begin position="597"/>
        <end position="610"/>
    </location>
</feature>
<evidence type="ECO:0000256" key="1">
    <source>
        <dbReference type="SAM" id="MobiDB-lite"/>
    </source>
</evidence>
<protein>
    <submittedName>
        <fullName evidence="3">Uncharacterized protein DDB_G0283697</fullName>
    </submittedName>
</protein>
<dbReference type="Proteomes" id="UP000087171">
    <property type="component" value="Unplaced"/>
</dbReference>
<dbReference type="STRING" id="3827.A0A1S2Z8V0"/>
<name>A0A1S2Z8V0_CICAR</name>
<proteinExistence type="predicted"/>
<feature type="compositionally biased region" description="Basic residues" evidence="1">
    <location>
        <begin position="120"/>
        <end position="130"/>
    </location>
</feature>
<feature type="compositionally biased region" description="Low complexity" evidence="1">
    <location>
        <begin position="134"/>
        <end position="146"/>
    </location>
</feature>
<gene>
    <name evidence="3" type="primary">LOC101513484</name>
</gene>